<feature type="domain" description="PPM-type phosphatase" evidence="2">
    <location>
        <begin position="38"/>
        <end position="274"/>
    </location>
</feature>
<keyword evidence="4" id="KW-1185">Reference proteome</keyword>
<organism evidence="3 4">
    <name type="scientific">Pseudophaeobacter arcticus</name>
    <dbReference type="NCBI Taxonomy" id="385492"/>
    <lineage>
        <taxon>Bacteria</taxon>
        <taxon>Pseudomonadati</taxon>
        <taxon>Pseudomonadota</taxon>
        <taxon>Alphaproteobacteria</taxon>
        <taxon>Rhodobacterales</taxon>
        <taxon>Paracoccaceae</taxon>
        <taxon>Pseudophaeobacter</taxon>
    </lineage>
</organism>
<dbReference type="RefSeq" id="WP_353400466.1">
    <property type="nucleotide sequence ID" value="NZ_BAABWU010000009.1"/>
</dbReference>
<dbReference type="InterPro" id="IPR001932">
    <property type="entry name" value="PPM-type_phosphatase-like_dom"/>
</dbReference>
<gene>
    <name evidence="3" type="ORF">NBRC116598_24420</name>
</gene>
<evidence type="ECO:0000256" key="1">
    <source>
        <dbReference type="SAM" id="MobiDB-lite"/>
    </source>
</evidence>
<name>A0ABQ0AM98_9RHOB</name>
<feature type="region of interest" description="Disordered" evidence="1">
    <location>
        <begin position="308"/>
        <end position="383"/>
    </location>
</feature>
<dbReference type="SUPFAM" id="SSF81606">
    <property type="entry name" value="PP2C-like"/>
    <property type="match status" value="1"/>
</dbReference>
<evidence type="ECO:0000313" key="3">
    <source>
        <dbReference type="EMBL" id="GAA6196998.1"/>
    </source>
</evidence>
<dbReference type="InterPro" id="IPR036457">
    <property type="entry name" value="PPM-type-like_dom_sf"/>
</dbReference>
<proteinExistence type="predicted"/>
<dbReference type="PROSITE" id="PS51746">
    <property type="entry name" value="PPM_2"/>
    <property type="match status" value="1"/>
</dbReference>
<comment type="caution">
    <text evidence="3">The sequence shown here is derived from an EMBL/GenBank/DDBJ whole genome shotgun (WGS) entry which is preliminary data.</text>
</comment>
<dbReference type="Proteomes" id="UP001441944">
    <property type="component" value="Unassembled WGS sequence"/>
</dbReference>
<evidence type="ECO:0000313" key="4">
    <source>
        <dbReference type="Proteomes" id="UP001441944"/>
    </source>
</evidence>
<reference evidence="3 4" key="1">
    <citation type="submission" date="2024-04" db="EMBL/GenBank/DDBJ databases">
        <title>Draft genome sequence of Pseudophaeobacter arcticus NBRC 116598.</title>
        <authorList>
            <person name="Miyakawa T."/>
            <person name="Kusuya Y."/>
            <person name="Miura T."/>
        </authorList>
    </citation>
    <scope>NUCLEOTIDE SEQUENCE [LARGE SCALE GENOMIC DNA]</scope>
    <source>
        <strain evidence="3 4">SU-CL00105</strain>
    </source>
</reference>
<sequence>MIGHQNLVYMENSFIQRKLYNWLRRETGSSGVRKVASLHGAIASEIGNVRSDNQDKAIAFKGFDARGREYAVAVVADGIGGMKDGAACAALAIASFTSEISVLSQVGFSSPLAQMKQAAHFANEAVYRDYLGRGGSTLVAVLFLPGMPPIWVSAGDSRIYLQSGKSLKLLTTDDTIAGQLNKSGTVPAEHSKILQFIGMGKDFEPHVDEVEVREAHEGELILTTDGVHFLENGSDWFKSVIQNAPDAGATAKRLVEIAKWCGGPDNATLACFGFPFRPTERGTVGDGIQIWDAFGELDIQLQYNPVSREQPSINDRHQSPGKPPISDVDNVEPQLIEEDEPELLPPTGKTSGNTTPKKPRKSRAKTPTDKDTPQLDIEFSKKE</sequence>
<protein>
    <recommendedName>
        <fullName evidence="2">PPM-type phosphatase domain-containing protein</fullName>
    </recommendedName>
</protein>
<dbReference type="SMART" id="SM00332">
    <property type="entry name" value="PP2Cc"/>
    <property type="match status" value="1"/>
</dbReference>
<dbReference type="EMBL" id="BAABWU010000009">
    <property type="protein sequence ID" value="GAA6196998.1"/>
    <property type="molecule type" value="Genomic_DNA"/>
</dbReference>
<accession>A0ABQ0AM98</accession>
<feature type="compositionally biased region" description="Basic and acidic residues" evidence="1">
    <location>
        <begin position="366"/>
        <end position="383"/>
    </location>
</feature>
<evidence type="ECO:0000259" key="2">
    <source>
        <dbReference type="PROSITE" id="PS51746"/>
    </source>
</evidence>
<dbReference type="Gene3D" id="3.60.40.10">
    <property type="entry name" value="PPM-type phosphatase domain"/>
    <property type="match status" value="1"/>
</dbReference>